<dbReference type="GO" id="GO:0009536">
    <property type="term" value="C:plastid"/>
    <property type="evidence" value="ECO:0007669"/>
    <property type="project" value="UniProtKB-SubCell"/>
</dbReference>
<accession>A0A7S0SP20</accession>
<feature type="compositionally biased region" description="Polar residues" evidence="3">
    <location>
        <begin position="100"/>
        <end position="110"/>
    </location>
</feature>
<dbReference type="Pfam" id="PF04755">
    <property type="entry name" value="PAP_fibrillin"/>
    <property type="match status" value="1"/>
</dbReference>
<evidence type="ECO:0000256" key="2">
    <source>
        <dbReference type="ARBA" id="ARBA00022640"/>
    </source>
</evidence>
<evidence type="ECO:0000313" key="5">
    <source>
        <dbReference type="EMBL" id="CAD8711402.1"/>
    </source>
</evidence>
<dbReference type="InterPro" id="IPR006843">
    <property type="entry name" value="PAP/fibrillin_dom"/>
</dbReference>
<reference evidence="5" key="1">
    <citation type="submission" date="2021-01" db="EMBL/GenBank/DDBJ databases">
        <authorList>
            <person name="Corre E."/>
            <person name="Pelletier E."/>
            <person name="Niang G."/>
            <person name="Scheremetjew M."/>
            <person name="Finn R."/>
            <person name="Kale V."/>
            <person name="Holt S."/>
            <person name="Cochrane G."/>
            <person name="Meng A."/>
            <person name="Brown T."/>
            <person name="Cohen L."/>
        </authorList>
    </citation>
    <scope>NUCLEOTIDE SEQUENCE</scope>
    <source>
        <strain evidence="5">SL-175</strain>
    </source>
</reference>
<comment type="subcellular location">
    <subcellularLocation>
        <location evidence="1">Plastid</location>
    </subcellularLocation>
</comment>
<gene>
    <name evidence="5" type="ORF">MANT1106_LOCUS14088</name>
</gene>
<name>A0A7S0SP20_9CHLO</name>
<dbReference type="InterPro" id="IPR039633">
    <property type="entry name" value="PAP"/>
</dbReference>
<evidence type="ECO:0000259" key="4">
    <source>
        <dbReference type="Pfam" id="PF04755"/>
    </source>
</evidence>
<feature type="domain" description="Plastid lipid-associated protein/fibrillin conserved" evidence="4">
    <location>
        <begin position="150"/>
        <end position="238"/>
    </location>
</feature>
<sequence>MATRRLAELQGSLDETEEALRAEEVADAEADLAARKTTKATTGVWAWGDAAVGATSWEDIAARQQTEEVASAAAAATEKAAAAAATAEAAATADAQQQQRRQSGADSTLPSSPPAWGSIGSFFSAALRTVSALTSPEARARQAEAERAAARATLLGAVLTTSIGRNCSPAQLSAVDGAVRRLEALNPTRAPAASALMRGRWSAVFTNSRQLLGLGKKFALVRQSGPVYMVHDVDNRRSEVQYTWPVVTERAQLAVAPDGCTLDMTFEQTRLFGLLPMPGGGGKEYGQLEVTYLDLDMQVCRGGKGTIYVFVQTDPNYRIGDTSNGNVNRQLR</sequence>
<protein>
    <recommendedName>
        <fullName evidence="4">Plastid lipid-associated protein/fibrillin conserved domain-containing protein</fullName>
    </recommendedName>
</protein>
<feature type="region of interest" description="Disordered" evidence="3">
    <location>
        <begin position="90"/>
        <end position="113"/>
    </location>
</feature>
<dbReference type="EMBL" id="HBFC01023436">
    <property type="protein sequence ID" value="CAD8711402.1"/>
    <property type="molecule type" value="Transcribed_RNA"/>
</dbReference>
<feature type="compositionally biased region" description="Low complexity" evidence="3">
    <location>
        <begin position="90"/>
        <end position="99"/>
    </location>
</feature>
<dbReference type="PANTHER" id="PTHR31906">
    <property type="entry name" value="PLASTID-LIPID-ASSOCIATED PROTEIN 4, CHLOROPLASTIC-RELATED"/>
    <property type="match status" value="1"/>
</dbReference>
<keyword evidence="2" id="KW-0934">Plastid</keyword>
<organism evidence="5">
    <name type="scientific">Mantoniella antarctica</name>
    <dbReference type="NCBI Taxonomy" id="81844"/>
    <lineage>
        <taxon>Eukaryota</taxon>
        <taxon>Viridiplantae</taxon>
        <taxon>Chlorophyta</taxon>
        <taxon>Mamiellophyceae</taxon>
        <taxon>Mamiellales</taxon>
        <taxon>Mamiellaceae</taxon>
        <taxon>Mantoniella</taxon>
    </lineage>
</organism>
<proteinExistence type="predicted"/>
<evidence type="ECO:0000256" key="3">
    <source>
        <dbReference type="SAM" id="MobiDB-lite"/>
    </source>
</evidence>
<dbReference type="AlphaFoldDB" id="A0A7S0SP20"/>
<evidence type="ECO:0000256" key="1">
    <source>
        <dbReference type="ARBA" id="ARBA00004474"/>
    </source>
</evidence>